<feature type="compositionally biased region" description="Basic and acidic residues" evidence="1">
    <location>
        <begin position="29"/>
        <end position="43"/>
    </location>
</feature>
<keyword evidence="3" id="KW-1185">Reference proteome</keyword>
<dbReference type="STRING" id="55544.A0A4D9EUN1"/>
<reference evidence="2 3" key="2">
    <citation type="submission" date="2019-04" db="EMBL/GenBank/DDBJ databases">
        <title>The genome sequence of big-headed turtle.</title>
        <authorList>
            <person name="Gong S."/>
        </authorList>
    </citation>
    <scope>NUCLEOTIDE SEQUENCE [LARGE SCALE GENOMIC DNA]</scope>
    <source>
        <strain evidence="2">DO16091913</strain>
        <tissue evidence="2">Muscle</tissue>
    </source>
</reference>
<comment type="caution">
    <text evidence="2">The sequence shown here is derived from an EMBL/GenBank/DDBJ whole genome shotgun (WGS) entry which is preliminary data.</text>
</comment>
<evidence type="ECO:0000313" key="3">
    <source>
        <dbReference type="Proteomes" id="UP000297703"/>
    </source>
</evidence>
<organism evidence="2 3">
    <name type="scientific">Platysternon megacephalum</name>
    <name type="common">big-headed turtle</name>
    <dbReference type="NCBI Taxonomy" id="55544"/>
    <lineage>
        <taxon>Eukaryota</taxon>
        <taxon>Metazoa</taxon>
        <taxon>Chordata</taxon>
        <taxon>Craniata</taxon>
        <taxon>Vertebrata</taxon>
        <taxon>Euteleostomi</taxon>
        <taxon>Archelosauria</taxon>
        <taxon>Testudinata</taxon>
        <taxon>Testudines</taxon>
        <taxon>Cryptodira</taxon>
        <taxon>Durocryptodira</taxon>
        <taxon>Testudinoidea</taxon>
        <taxon>Platysternidae</taxon>
        <taxon>Platysternon</taxon>
    </lineage>
</organism>
<reference evidence="2 3" key="1">
    <citation type="submission" date="2019-04" db="EMBL/GenBank/DDBJ databases">
        <title>Draft genome of the big-headed turtle Platysternon megacephalum.</title>
        <authorList>
            <person name="Gong S."/>
        </authorList>
    </citation>
    <scope>NUCLEOTIDE SEQUENCE [LARGE SCALE GENOMIC DNA]</scope>
    <source>
        <strain evidence="2">DO16091913</strain>
        <tissue evidence="2">Muscle</tissue>
    </source>
</reference>
<dbReference type="InterPro" id="IPR024831">
    <property type="entry name" value="Uroplakin-3"/>
</dbReference>
<evidence type="ECO:0000256" key="1">
    <source>
        <dbReference type="SAM" id="MobiDB-lite"/>
    </source>
</evidence>
<dbReference type="Proteomes" id="UP000297703">
    <property type="component" value="Unassembled WGS sequence"/>
</dbReference>
<proteinExistence type="predicted"/>
<dbReference type="OrthoDB" id="9939598at2759"/>
<gene>
    <name evidence="2" type="ORF">DR999_PMT03734</name>
</gene>
<dbReference type="PANTHER" id="PTHR15446">
    <property type="entry name" value="UROPLAKIN III"/>
    <property type="match status" value="1"/>
</dbReference>
<dbReference type="PANTHER" id="PTHR15446:SF2">
    <property type="entry name" value="UROPLAKIN-3B-LIKE PROTEIN 1-RELATED"/>
    <property type="match status" value="1"/>
</dbReference>
<name>A0A4D9EUN1_9SAUR</name>
<feature type="region of interest" description="Disordered" evidence="1">
    <location>
        <begin position="1"/>
        <end position="43"/>
    </location>
</feature>
<protein>
    <submittedName>
        <fullName evidence="2">Jun dimerization protein 2</fullName>
    </submittedName>
</protein>
<dbReference type="AlphaFoldDB" id="A0A4D9EUN1"/>
<accession>A0A4D9EUN1</accession>
<feature type="compositionally biased region" description="Polar residues" evidence="1">
    <location>
        <begin position="1"/>
        <end position="13"/>
    </location>
</feature>
<dbReference type="GO" id="GO:0016020">
    <property type="term" value="C:membrane"/>
    <property type="evidence" value="ECO:0007669"/>
    <property type="project" value="TreeGrafter"/>
</dbReference>
<evidence type="ECO:0000313" key="2">
    <source>
        <dbReference type="EMBL" id="TFK12905.1"/>
    </source>
</evidence>
<dbReference type="EMBL" id="QXTE01000018">
    <property type="protein sequence ID" value="TFK12905.1"/>
    <property type="molecule type" value="Genomic_DNA"/>
</dbReference>
<sequence>MTHSTGHGQNSVINPPHVPRGGWFYPHATDGESDAKRERDSPEVTRLDLAASLVVTIDREPAITSLALEGNITSSTFVLEQPRCVFNETVSDTDEIWLVVSLSSGRCHSCARDALGSAEGSVIAGRGY</sequence>